<keyword evidence="2" id="KW-1185">Reference proteome</keyword>
<sequence length="65" mass="6961">MALVSGEEKVLDADSVTSTCCSVIGPEYYGIGLIGRIREFGHLGWEDNIGACKVLDEMAISGFHV</sequence>
<dbReference type="Gramene" id="OMO87608">
    <property type="protein sequence ID" value="OMO87608"/>
    <property type="gene ID" value="CCACVL1_08899"/>
</dbReference>
<dbReference type="AlphaFoldDB" id="A0A1R3IYF7"/>
<dbReference type="EMBL" id="AWWV01009196">
    <property type="protein sequence ID" value="OMO87608.1"/>
    <property type="molecule type" value="Genomic_DNA"/>
</dbReference>
<comment type="caution">
    <text evidence="1">The sequence shown here is derived from an EMBL/GenBank/DDBJ whole genome shotgun (WGS) entry which is preliminary data.</text>
</comment>
<evidence type="ECO:0000313" key="2">
    <source>
        <dbReference type="Proteomes" id="UP000188268"/>
    </source>
</evidence>
<accession>A0A1R3IYF7</accession>
<gene>
    <name evidence="1" type="ORF">CCACVL1_08899</name>
</gene>
<dbReference type="Proteomes" id="UP000188268">
    <property type="component" value="Unassembled WGS sequence"/>
</dbReference>
<protein>
    <submittedName>
        <fullName evidence="1">Uncharacterized protein</fullName>
    </submittedName>
</protein>
<organism evidence="1 2">
    <name type="scientific">Corchorus capsularis</name>
    <name type="common">Jute</name>
    <dbReference type="NCBI Taxonomy" id="210143"/>
    <lineage>
        <taxon>Eukaryota</taxon>
        <taxon>Viridiplantae</taxon>
        <taxon>Streptophyta</taxon>
        <taxon>Embryophyta</taxon>
        <taxon>Tracheophyta</taxon>
        <taxon>Spermatophyta</taxon>
        <taxon>Magnoliopsida</taxon>
        <taxon>eudicotyledons</taxon>
        <taxon>Gunneridae</taxon>
        <taxon>Pentapetalae</taxon>
        <taxon>rosids</taxon>
        <taxon>malvids</taxon>
        <taxon>Malvales</taxon>
        <taxon>Malvaceae</taxon>
        <taxon>Grewioideae</taxon>
        <taxon>Apeibeae</taxon>
        <taxon>Corchorus</taxon>
    </lineage>
</organism>
<proteinExistence type="predicted"/>
<name>A0A1R3IYF7_COCAP</name>
<evidence type="ECO:0000313" key="1">
    <source>
        <dbReference type="EMBL" id="OMO87608.1"/>
    </source>
</evidence>
<reference evidence="1 2" key="1">
    <citation type="submission" date="2013-09" db="EMBL/GenBank/DDBJ databases">
        <title>Corchorus capsularis genome sequencing.</title>
        <authorList>
            <person name="Alam M."/>
            <person name="Haque M.S."/>
            <person name="Islam M.S."/>
            <person name="Emdad E.M."/>
            <person name="Islam M.M."/>
            <person name="Ahmed B."/>
            <person name="Halim A."/>
            <person name="Hossen Q.M.M."/>
            <person name="Hossain M.Z."/>
            <person name="Ahmed R."/>
            <person name="Khan M.M."/>
            <person name="Islam R."/>
            <person name="Rashid M.M."/>
            <person name="Khan S.A."/>
            <person name="Rahman M.S."/>
            <person name="Alam M."/>
        </authorList>
    </citation>
    <scope>NUCLEOTIDE SEQUENCE [LARGE SCALE GENOMIC DNA]</scope>
    <source>
        <strain evidence="2">cv. CVL-1</strain>
        <tissue evidence="1">Whole seedling</tissue>
    </source>
</reference>